<accession>R7QC21</accession>
<dbReference type="KEGG" id="ccp:CHC_T00004459001"/>
<dbReference type="GeneID" id="17323569"/>
<proteinExistence type="predicted"/>
<organism evidence="1 2">
    <name type="scientific">Chondrus crispus</name>
    <name type="common">Carrageen Irish moss</name>
    <name type="synonym">Polymorpha crispa</name>
    <dbReference type="NCBI Taxonomy" id="2769"/>
    <lineage>
        <taxon>Eukaryota</taxon>
        <taxon>Rhodophyta</taxon>
        <taxon>Florideophyceae</taxon>
        <taxon>Rhodymeniophycidae</taxon>
        <taxon>Gigartinales</taxon>
        <taxon>Gigartinaceae</taxon>
        <taxon>Chondrus</taxon>
    </lineage>
</organism>
<name>R7QC21_CHOCR</name>
<sequence>MLSWLIGAVLITGFSSSTLSWLIGAVLITGFSSSCLSSSEGPSVSLIDVKLLSPSVAIGKSSIPTVENEIVFERAGVAVAVATGPVNVGLNGGIVLEMLPSSSSDAGVSGTRMPSTAIGDALTSSSDSLSAKSILSVRISRLSSIAVLAMLFASEEPPACALSALTFPLESTEQHNVATSSNRRSKLLHDISKDRDFHASGLKMHSPGRRSAWGCQE</sequence>
<dbReference type="EMBL" id="HG001756">
    <property type="protein sequence ID" value="CDF36042.1"/>
    <property type="molecule type" value="Genomic_DNA"/>
</dbReference>
<evidence type="ECO:0000313" key="2">
    <source>
        <dbReference type="Proteomes" id="UP000012073"/>
    </source>
</evidence>
<reference evidence="2" key="1">
    <citation type="journal article" date="2013" name="Proc. Natl. Acad. Sci. U.S.A.">
        <title>Genome structure and metabolic features in the red seaweed Chondrus crispus shed light on evolution of the Archaeplastida.</title>
        <authorList>
            <person name="Collen J."/>
            <person name="Porcel B."/>
            <person name="Carre W."/>
            <person name="Ball S.G."/>
            <person name="Chaparro C."/>
            <person name="Tonon T."/>
            <person name="Barbeyron T."/>
            <person name="Michel G."/>
            <person name="Noel B."/>
            <person name="Valentin K."/>
            <person name="Elias M."/>
            <person name="Artiguenave F."/>
            <person name="Arun A."/>
            <person name="Aury J.M."/>
            <person name="Barbosa-Neto J.F."/>
            <person name="Bothwell J.H."/>
            <person name="Bouget F.Y."/>
            <person name="Brillet L."/>
            <person name="Cabello-Hurtado F."/>
            <person name="Capella-Gutierrez S."/>
            <person name="Charrier B."/>
            <person name="Cladiere L."/>
            <person name="Cock J.M."/>
            <person name="Coelho S.M."/>
            <person name="Colleoni C."/>
            <person name="Czjzek M."/>
            <person name="Da Silva C."/>
            <person name="Delage L."/>
            <person name="Denoeud F."/>
            <person name="Deschamps P."/>
            <person name="Dittami S.M."/>
            <person name="Gabaldon T."/>
            <person name="Gachon C.M."/>
            <person name="Groisillier A."/>
            <person name="Herve C."/>
            <person name="Jabbari K."/>
            <person name="Katinka M."/>
            <person name="Kloareg B."/>
            <person name="Kowalczyk N."/>
            <person name="Labadie K."/>
            <person name="Leblanc C."/>
            <person name="Lopez P.J."/>
            <person name="McLachlan D.H."/>
            <person name="Meslet-Cladiere L."/>
            <person name="Moustafa A."/>
            <person name="Nehr Z."/>
            <person name="Nyvall Collen P."/>
            <person name="Panaud O."/>
            <person name="Partensky F."/>
            <person name="Poulain J."/>
            <person name="Rensing S.A."/>
            <person name="Rousvoal S."/>
            <person name="Samson G."/>
            <person name="Symeonidi A."/>
            <person name="Weissenbach J."/>
            <person name="Zambounis A."/>
            <person name="Wincker P."/>
            <person name="Boyen C."/>
        </authorList>
    </citation>
    <scope>NUCLEOTIDE SEQUENCE [LARGE SCALE GENOMIC DNA]</scope>
    <source>
        <strain evidence="2">cv. Stackhouse</strain>
    </source>
</reference>
<dbReference type="Gramene" id="CDF36042">
    <property type="protein sequence ID" value="CDF36042"/>
    <property type="gene ID" value="CHC_T00004459001"/>
</dbReference>
<dbReference type="AlphaFoldDB" id="R7QC21"/>
<keyword evidence="2" id="KW-1185">Reference proteome</keyword>
<dbReference type="RefSeq" id="XP_005715861.1">
    <property type="nucleotide sequence ID" value="XM_005715804.1"/>
</dbReference>
<evidence type="ECO:0000313" key="1">
    <source>
        <dbReference type="EMBL" id="CDF36042.1"/>
    </source>
</evidence>
<protein>
    <submittedName>
        <fullName evidence="1">Uncharacterized protein</fullName>
    </submittedName>
</protein>
<dbReference type="Proteomes" id="UP000012073">
    <property type="component" value="Unassembled WGS sequence"/>
</dbReference>
<gene>
    <name evidence="1" type="ORF">CHC_T00004459001</name>
</gene>